<dbReference type="InterPro" id="IPR036671">
    <property type="entry name" value="DPH_MB_sf"/>
</dbReference>
<feature type="domain" description="J" evidence="1">
    <location>
        <begin position="2"/>
        <end position="81"/>
    </location>
</feature>
<dbReference type="SUPFAM" id="SSF144217">
    <property type="entry name" value="CSL zinc finger"/>
    <property type="match status" value="1"/>
</dbReference>
<dbReference type="PANTHER" id="PTHR45090">
    <property type="entry name" value="CHAPERONE PROTEIN DNAJ 20 CHLOROPLASTIC"/>
    <property type="match status" value="1"/>
</dbReference>
<accession>A0A0F4GHP6</accession>
<evidence type="ECO:0000313" key="3">
    <source>
        <dbReference type="Proteomes" id="UP000033647"/>
    </source>
</evidence>
<reference evidence="2 3" key="1">
    <citation type="submission" date="2015-03" db="EMBL/GenBank/DDBJ databases">
        <title>RNA-seq based gene annotation and comparative genomics of four Zymoseptoria species reveal species-specific pathogenicity related genes and transposable element activity.</title>
        <authorList>
            <person name="Grandaubert J."/>
            <person name="Bhattacharyya A."/>
            <person name="Stukenbrock E.H."/>
        </authorList>
    </citation>
    <scope>NUCLEOTIDE SEQUENCE [LARGE SCALE GENOMIC DNA]</scope>
    <source>
        <strain evidence="2 3">Zb18110</strain>
    </source>
</reference>
<evidence type="ECO:0000259" key="1">
    <source>
        <dbReference type="PROSITE" id="PS50076"/>
    </source>
</evidence>
<dbReference type="InterPro" id="IPR053232">
    <property type="entry name" value="DnaJ_C/III_chloroplastic"/>
</dbReference>
<dbReference type="Proteomes" id="UP000033647">
    <property type="component" value="Unassembled WGS sequence"/>
</dbReference>
<dbReference type="InterPro" id="IPR001623">
    <property type="entry name" value="DnaJ_domain"/>
</dbReference>
<dbReference type="SUPFAM" id="SSF46565">
    <property type="entry name" value="Chaperone J-domain"/>
    <property type="match status" value="1"/>
</dbReference>
<dbReference type="PROSITE" id="PS50076">
    <property type="entry name" value="DNAJ_2"/>
    <property type="match status" value="1"/>
</dbReference>
<dbReference type="SMART" id="SM00271">
    <property type="entry name" value="DnaJ"/>
    <property type="match status" value="1"/>
</dbReference>
<dbReference type="Gene3D" id="1.10.287.110">
    <property type="entry name" value="DnaJ domain"/>
    <property type="match status" value="1"/>
</dbReference>
<dbReference type="OrthoDB" id="445556at2759"/>
<comment type="caution">
    <text evidence="2">The sequence shown here is derived from an EMBL/GenBank/DDBJ whole genome shotgun (WGS) entry which is preliminary data.</text>
</comment>
<name>A0A0F4GHP6_9PEZI</name>
<dbReference type="Pfam" id="PF00226">
    <property type="entry name" value="DnaJ"/>
    <property type="match status" value="1"/>
</dbReference>
<keyword evidence="3" id="KW-1185">Reference proteome</keyword>
<proteinExistence type="predicted"/>
<dbReference type="InterPro" id="IPR036869">
    <property type="entry name" value="J_dom_sf"/>
</dbReference>
<dbReference type="EMBL" id="LAFY01001080">
    <property type="protein sequence ID" value="KJX95720.1"/>
    <property type="molecule type" value="Genomic_DNA"/>
</dbReference>
<dbReference type="STRING" id="1047168.A0A0F4GHP6"/>
<dbReference type="PANTHER" id="PTHR45090:SF4">
    <property type="entry name" value="J DOMAIN-CONTAINING PROTEIN"/>
    <property type="match status" value="1"/>
</dbReference>
<dbReference type="AlphaFoldDB" id="A0A0F4GHP6"/>
<dbReference type="Gene3D" id="3.10.660.10">
    <property type="entry name" value="DPH Zinc finger"/>
    <property type="match status" value="1"/>
</dbReference>
<protein>
    <recommendedName>
        <fullName evidence="1">J domain-containing protein</fullName>
    </recommendedName>
</protein>
<evidence type="ECO:0000313" key="2">
    <source>
        <dbReference type="EMBL" id="KJX95720.1"/>
    </source>
</evidence>
<dbReference type="CDD" id="cd06257">
    <property type="entry name" value="DnaJ"/>
    <property type="match status" value="1"/>
</dbReference>
<gene>
    <name evidence="2" type="ORF">TI39_contig1089g00001</name>
</gene>
<organism evidence="2 3">
    <name type="scientific">Zymoseptoria brevis</name>
    <dbReference type="NCBI Taxonomy" id="1047168"/>
    <lineage>
        <taxon>Eukaryota</taxon>
        <taxon>Fungi</taxon>
        <taxon>Dikarya</taxon>
        <taxon>Ascomycota</taxon>
        <taxon>Pezizomycotina</taxon>
        <taxon>Dothideomycetes</taxon>
        <taxon>Dothideomycetidae</taxon>
        <taxon>Mycosphaerellales</taxon>
        <taxon>Mycosphaerellaceae</taxon>
        <taxon>Zymoseptoria</taxon>
    </lineage>
</organism>
<sequence>MDFYTILSLPQSKRNGQCISGPELRQAYKRALLRYHPDKAGSKQAGYRYENEKEAPTIDLITEAVRVLSDPELKKAYDLSLLASSGSNVKPDKASIVQTRHTGLETLDLEDLDFDEKTEEELEGSVEVGELVVGCQGCSLWVRVLFGVEG</sequence>